<accession>A0AAU7CFL3</accession>
<organism evidence="4">
    <name type="scientific">Singulisphaera sp. Ch08</name>
    <dbReference type="NCBI Taxonomy" id="3120278"/>
    <lineage>
        <taxon>Bacteria</taxon>
        <taxon>Pseudomonadati</taxon>
        <taxon>Planctomycetota</taxon>
        <taxon>Planctomycetia</taxon>
        <taxon>Isosphaerales</taxon>
        <taxon>Isosphaeraceae</taxon>
        <taxon>Singulisphaera</taxon>
    </lineage>
</organism>
<dbReference type="AlphaFoldDB" id="A0AAU7CFL3"/>
<feature type="domain" description="TPM" evidence="3">
    <location>
        <begin position="42"/>
        <end position="158"/>
    </location>
</feature>
<evidence type="ECO:0000259" key="3">
    <source>
        <dbReference type="Pfam" id="PF04536"/>
    </source>
</evidence>
<dbReference type="Pfam" id="PF04536">
    <property type="entry name" value="TPM_phosphatase"/>
    <property type="match status" value="1"/>
</dbReference>
<keyword evidence="2" id="KW-0812">Transmembrane</keyword>
<evidence type="ECO:0000256" key="2">
    <source>
        <dbReference type="SAM" id="Phobius"/>
    </source>
</evidence>
<evidence type="ECO:0000256" key="1">
    <source>
        <dbReference type="SAM" id="MobiDB-lite"/>
    </source>
</evidence>
<dbReference type="EMBL" id="CP155447">
    <property type="protein sequence ID" value="XBH04238.1"/>
    <property type="molecule type" value="Genomic_DNA"/>
</dbReference>
<reference evidence="4" key="1">
    <citation type="submission" date="2024-05" db="EMBL/GenBank/DDBJ databases">
        <title>Planctomycetes of the genus Singulisphaera possess chitinolytic capabilities.</title>
        <authorList>
            <person name="Ivanova A."/>
        </authorList>
    </citation>
    <scope>NUCLEOTIDE SEQUENCE</scope>
    <source>
        <strain evidence="4">Ch08T</strain>
    </source>
</reference>
<keyword evidence="2" id="KW-1133">Transmembrane helix</keyword>
<dbReference type="Gene3D" id="3.10.310.50">
    <property type="match status" value="1"/>
</dbReference>
<dbReference type="InterPro" id="IPR007621">
    <property type="entry name" value="TPM_dom"/>
</dbReference>
<name>A0AAU7CFL3_9BACT</name>
<gene>
    <name evidence="4" type="ORF">V5E97_38990</name>
</gene>
<proteinExistence type="predicted"/>
<keyword evidence="2" id="KW-0472">Membrane</keyword>
<feature type="transmembrane region" description="Helical" evidence="2">
    <location>
        <begin position="176"/>
        <end position="196"/>
    </location>
</feature>
<sequence>MYARFGCLTVLPWILFAQMSWDMSAVPVVAATSALYEVPPEINDRGGVFDKQVKRGAREALRQFRYHYRVLILVETVDSLDGEPINDAALRRARPLGKDGIYILMARQERDAAVVVGLNKAHGLLTGPDRANIREAFLGPFRAGDANGGLEKGVRTIGTTLANASATKPKSNARDVMFPATILFALLAVLVALQMGTTDEDRRKRRQRTSLRPRETVLRGRHSCGPGQALGQLH</sequence>
<evidence type="ECO:0000313" key="4">
    <source>
        <dbReference type="EMBL" id="XBH04238.1"/>
    </source>
</evidence>
<protein>
    <submittedName>
        <fullName evidence="4">TPM domain-containing protein</fullName>
    </submittedName>
</protein>
<feature type="region of interest" description="Disordered" evidence="1">
    <location>
        <begin position="198"/>
        <end position="234"/>
    </location>
</feature>
<dbReference type="RefSeq" id="WP_406696989.1">
    <property type="nucleotide sequence ID" value="NZ_CP155447.1"/>
</dbReference>